<dbReference type="DIP" id="DIP-21242N"/>
<reference evidence="5 7" key="4">
    <citation type="journal article" date="2002" name="Genome Biol.">
        <title>The transposable elements of the Drosophila melanogaster euchromatin: a genomics perspective.</title>
        <authorList>
            <person name="Kaminker J.S."/>
            <person name="Bergman C.M."/>
            <person name="Kronmiller B."/>
            <person name="Carlson J."/>
            <person name="Svirskas R."/>
            <person name="Patel S."/>
            <person name="Frise E."/>
            <person name="Wheeler D.A."/>
            <person name="Lewis S.E."/>
            <person name="Rubin G.M."/>
            <person name="Ashburner M."/>
            <person name="Celniker S.E."/>
        </authorList>
    </citation>
    <scope>NUCLEOTIDE SEQUENCE [LARGE SCALE GENOMIC DNA]</scope>
    <source>
        <strain evidence="7">Berkeley</strain>
    </source>
</reference>
<dbReference type="CDD" id="cd11873">
    <property type="entry name" value="SH3_CD2AP-like_1"/>
    <property type="match status" value="1"/>
</dbReference>
<proteinExistence type="evidence at protein level"/>
<dbReference type="InterPro" id="IPR036028">
    <property type="entry name" value="SH3-like_dom_sf"/>
</dbReference>
<feature type="compositionally biased region" description="Low complexity" evidence="3">
    <location>
        <begin position="337"/>
        <end position="361"/>
    </location>
</feature>
<keyword evidence="1 2" id="KW-0728">SH3 domain</keyword>
<dbReference type="IntAct" id="Q9VA36">
    <property type="interactions" value="46"/>
</dbReference>
<dbReference type="GeneID" id="43654"/>
<dbReference type="GO" id="GO:0043063">
    <property type="term" value="P:intercellular bridge organization"/>
    <property type="evidence" value="ECO:0000315"/>
    <property type="project" value="FlyBase"/>
</dbReference>
<evidence type="ECO:0000313" key="6">
    <source>
        <dbReference type="FlyBase" id="FBgn0027598"/>
    </source>
</evidence>
<dbReference type="RefSeq" id="NP_733405.2">
    <property type="nucleotide sequence ID" value="NM_170526.3"/>
</dbReference>
<reference evidence="5 7" key="2">
    <citation type="journal article" date="2002" name="Genome Biol.">
        <title>Finishing a whole-genome shotgun: release 3 of the Drosophila melanogaster euchromatic genome sequence.</title>
        <authorList>
            <person name="Celniker S.E."/>
            <person name="Wheeler D.A."/>
            <person name="Kronmiller B."/>
            <person name="Carlson J.W."/>
            <person name="Halpern A."/>
            <person name="Patel S."/>
            <person name="Adams M."/>
            <person name="Champe M."/>
            <person name="Dugan S.P."/>
            <person name="Frise E."/>
            <person name="Hodgson A."/>
            <person name="George R.A."/>
            <person name="Hoskins R.A."/>
            <person name="Laverty T."/>
            <person name="Muzny D.M."/>
            <person name="Nelson C.R."/>
            <person name="Pacleb J.M."/>
            <person name="Park S."/>
            <person name="Pfeiffer B.D."/>
            <person name="Richards S."/>
            <person name="Sodergren E.J."/>
            <person name="Svirskas R."/>
            <person name="Tabor P.E."/>
            <person name="Wan K."/>
            <person name="Stapleton M."/>
            <person name="Sutton G.G."/>
            <person name="Venter C."/>
            <person name="Weinstock G."/>
            <person name="Scherer S.E."/>
            <person name="Myers E.W."/>
            <person name="Gibbs R.A."/>
            <person name="Rubin G.M."/>
        </authorList>
    </citation>
    <scope>NUCLEOTIDE SEQUENCE [LARGE SCALE GENOMIC DNA]</scope>
    <source>
        <strain evidence="7">Berkeley</strain>
    </source>
</reference>
<dbReference type="DNASU" id="43654"/>
<dbReference type="PRINTS" id="PR00499">
    <property type="entry name" value="P67PHOX"/>
</dbReference>
<feature type="compositionally biased region" description="Low complexity" evidence="3">
    <location>
        <begin position="500"/>
        <end position="510"/>
    </location>
</feature>
<dbReference type="Pfam" id="PF14604">
    <property type="entry name" value="SH3_9"/>
    <property type="match status" value="3"/>
</dbReference>
<dbReference type="InterPro" id="IPR001452">
    <property type="entry name" value="SH3_domain"/>
</dbReference>
<evidence type="ECO:0000259" key="4">
    <source>
        <dbReference type="PROSITE" id="PS50002"/>
    </source>
</evidence>
<dbReference type="GO" id="GO:0030496">
    <property type="term" value="C:midbody"/>
    <property type="evidence" value="ECO:0000314"/>
    <property type="project" value="FlyBase"/>
</dbReference>
<feature type="compositionally biased region" description="Polar residues" evidence="3">
    <location>
        <begin position="409"/>
        <end position="423"/>
    </location>
</feature>
<evidence type="ECO:0000313" key="5">
    <source>
        <dbReference type="EMBL" id="AAF57087.2"/>
    </source>
</evidence>
<feature type="compositionally biased region" description="Low complexity" evidence="3">
    <location>
        <begin position="742"/>
        <end position="757"/>
    </location>
</feature>
<dbReference type="GO" id="GO:0032465">
    <property type="term" value="P:regulation of cytokinesis"/>
    <property type="evidence" value="ECO:0000315"/>
    <property type="project" value="FlyBase"/>
</dbReference>
<dbReference type="CDD" id="cd11874">
    <property type="entry name" value="SH3_CD2AP-like_2"/>
    <property type="match status" value="1"/>
</dbReference>
<feature type="domain" description="SH3" evidence="4">
    <location>
        <begin position="253"/>
        <end position="314"/>
    </location>
</feature>
<feature type="compositionally biased region" description="Low complexity" evidence="3">
    <location>
        <begin position="383"/>
        <end position="401"/>
    </location>
</feature>
<dbReference type="FunFam" id="2.30.30.40:FF:000327">
    <property type="entry name" value="CIN85 and CD2AP related, isoform D"/>
    <property type="match status" value="1"/>
</dbReference>
<dbReference type="GO" id="GO:0017124">
    <property type="term" value="F:SH3 domain binding"/>
    <property type="evidence" value="ECO:0000314"/>
    <property type="project" value="FlyBase"/>
</dbReference>
<dbReference type="HOGENOM" id="CLU_013487_0_0_1"/>
<feature type="compositionally biased region" description="Polar residues" evidence="3">
    <location>
        <begin position="816"/>
        <end position="830"/>
    </location>
</feature>
<reference evidence="5 7" key="7">
    <citation type="journal article" date="2007" name="Science">
        <title>The Release 5.1 annotation of Drosophila melanogaster heterochromatin.</title>
        <authorList>
            <person name="Smith C.D."/>
            <person name="Shu S."/>
            <person name="Mungall C.J."/>
            <person name="Karpen G.H."/>
        </authorList>
    </citation>
    <scope>NUCLEOTIDE SEQUENCE [LARGE SCALE GENOMIC DNA]</scope>
    <source>
        <strain evidence="7">Berkeley</strain>
    </source>
</reference>
<feature type="compositionally biased region" description="Polar residues" evidence="3">
    <location>
        <begin position="716"/>
        <end position="741"/>
    </location>
</feature>
<keyword evidence="8" id="KW-1267">Proteomics identification</keyword>
<reference evidence="5 7" key="6">
    <citation type="journal article" date="2005" name="PLoS Comput. Biol.">
        <title>Combined evidence annotation of transposable elements in genome sequences.</title>
        <authorList>
            <person name="Quesneville H."/>
            <person name="Bergman C.M."/>
            <person name="Andrieu O."/>
            <person name="Autard D."/>
            <person name="Nouaud D."/>
            <person name="Ashburner M."/>
            <person name="Anxolabehere D."/>
        </authorList>
    </citation>
    <scope>NUCLEOTIDE SEQUENCE [LARGE SCALE GENOMIC DNA]</scope>
    <source>
        <strain evidence="7">Berkeley</strain>
    </source>
</reference>
<dbReference type="PANTHER" id="PTHR14167">
    <property type="entry name" value="SH3 DOMAIN-CONTAINING"/>
    <property type="match status" value="1"/>
</dbReference>
<dbReference type="PROSITE" id="PS50002">
    <property type="entry name" value="SH3"/>
    <property type="match status" value="3"/>
</dbReference>
<reference evidence="5 7" key="8">
    <citation type="journal article" date="2007" name="Science">
        <title>Sequence finishing and mapping of Drosophila melanogaster heterochromatin.</title>
        <authorList>
            <person name="Hoskins R.A."/>
            <person name="Carlson J.W."/>
            <person name="Kennedy C."/>
            <person name="Acevedo D."/>
            <person name="Evans-Holm M."/>
            <person name="Frise E."/>
            <person name="Wan K.H."/>
            <person name="Park S."/>
            <person name="Mendez-Lago M."/>
            <person name="Rossi F."/>
            <person name="Villasante A."/>
            <person name="Dimitri P."/>
            <person name="Karpen G.H."/>
            <person name="Celniker S.E."/>
        </authorList>
    </citation>
    <scope>NUCLEOTIDE SEQUENCE [LARGE SCALE GENOMIC DNA]</scope>
    <source>
        <strain evidence="7">Berkeley</strain>
    </source>
</reference>
<reference evidence="5 7" key="10">
    <citation type="journal article" date="2015" name="G3 (Bethesda)">
        <title>Gene Model Annotations for Drosophila melanogaster: The Rule-Benders.</title>
        <authorList>
            <consortium name="FlyBase Consortium"/>
            <person name="Crosby M.A."/>
            <person name="Gramates L.S."/>
            <person name="Dos Santos G."/>
            <person name="Matthews B.B."/>
            <person name="St Pierre S.E."/>
            <person name="Zhou P."/>
            <person name="Schroeder A.J."/>
            <person name="Falls K."/>
            <person name="Emmert D.B."/>
            <person name="Russo S.M."/>
            <person name="Gelbart W.M."/>
            <person name="null"/>
        </authorList>
    </citation>
    <scope>NUCLEOTIDE SEQUENCE [LARGE SCALE GENOMIC DNA]</scope>
    <source>
        <strain evidence="7">Berkeley</strain>
    </source>
</reference>
<dbReference type="AlphaFoldDB" id="Q9VA36"/>
<feature type="domain" description="SH3" evidence="4">
    <location>
        <begin position="93"/>
        <end position="152"/>
    </location>
</feature>
<evidence type="ECO:0000256" key="2">
    <source>
        <dbReference type="PROSITE-ProRule" id="PRU00192"/>
    </source>
</evidence>
<dbReference type="Proteomes" id="UP000000803">
    <property type="component" value="Chromosome 3R"/>
</dbReference>
<dbReference type="SMART" id="SM00326">
    <property type="entry name" value="SH3"/>
    <property type="match status" value="3"/>
</dbReference>
<dbReference type="BioGRID-ORCS" id="43654">
    <property type="hits" value="0 hits in 3 CRISPR screens"/>
</dbReference>
<protein>
    <submittedName>
        <fullName evidence="5">CIN85 and CD2AP related, isoform C</fullName>
    </submittedName>
</protein>
<dbReference type="GO" id="GO:0032154">
    <property type="term" value="C:cleavage furrow"/>
    <property type="evidence" value="ECO:0000314"/>
    <property type="project" value="FlyBase"/>
</dbReference>
<dbReference type="OrthoDB" id="73680at2759"/>
<reference evidence="5 7" key="1">
    <citation type="journal article" date="2000" name="Science">
        <title>The genome sequence of Drosophila melanogaster.</title>
        <authorList>
            <person name="Adams M.D."/>
            <person name="Celniker S.E."/>
            <person name="Holt R.A."/>
            <person name="Evans C.A."/>
            <person name="Gocayne J.D."/>
            <person name="Amanatides P.G."/>
            <person name="Scherer S.E."/>
            <person name="Li P.W."/>
            <person name="Hoskins R.A."/>
            <person name="Galle R.F."/>
            <person name="George R.A."/>
            <person name="Lewis S.E."/>
            <person name="Richards S."/>
            <person name="Ashburner M."/>
            <person name="Henderson S.N."/>
            <person name="Sutton G.G."/>
            <person name="Wortman J.R."/>
            <person name="Yandell M.D."/>
            <person name="Zhang Q."/>
            <person name="Chen L.X."/>
            <person name="Brandon R.C."/>
            <person name="Rogers Y.H."/>
            <person name="Blazej R.G."/>
            <person name="Champe M."/>
            <person name="Pfeiffer B.D."/>
            <person name="Wan K.H."/>
            <person name="Doyle C."/>
            <person name="Baxter E.G."/>
            <person name="Helt G."/>
            <person name="Nelson C.R."/>
            <person name="Gabor G.L."/>
            <person name="Abril J.F."/>
            <person name="Agbayani A."/>
            <person name="An H.J."/>
            <person name="Andrews-Pfannkoch C."/>
            <person name="Baldwin D."/>
            <person name="Ballew R.M."/>
            <person name="Basu A."/>
            <person name="Baxendale J."/>
            <person name="Bayraktaroglu L."/>
            <person name="Beasley E.M."/>
            <person name="Beeson K.Y."/>
            <person name="Benos P.V."/>
            <person name="Berman B.P."/>
            <person name="Bhandari D."/>
            <person name="Bolshakov S."/>
            <person name="Borkova D."/>
            <person name="Botchan M.R."/>
            <person name="Bouck J."/>
            <person name="Brokstein P."/>
            <person name="Brottier P."/>
            <person name="Burtis K.C."/>
            <person name="Busam D.A."/>
            <person name="Butler H."/>
            <person name="Cadieu E."/>
            <person name="Center A."/>
            <person name="Chandra I."/>
            <person name="Cherry J.M."/>
            <person name="Cawley S."/>
            <person name="Dahlke C."/>
            <person name="Davenport L.B."/>
            <person name="Davies P."/>
            <person name="de Pablos B."/>
            <person name="Delcher A."/>
            <person name="Deng Z."/>
            <person name="Mays A.D."/>
            <person name="Dew I."/>
            <person name="Dietz S.M."/>
            <person name="Dodson K."/>
            <person name="Doup L.E."/>
            <person name="Downes M."/>
            <person name="Dugan-Rocha S."/>
            <person name="Dunkov B.C."/>
            <person name="Dunn P."/>
            <person name="Durbin K.J."/>
            <person name="Evangelista C.C."/>
            <person name="Ferraz C."/>
            <person name="Ferriera S."/>
            <person name="Fleischmann W."/>
            <person name="Fosler C."/>
            <person name="Gabrielian A.E."/>
            <person name="Garg N.S."/>
            <person name="Gelbart W.M."/>
            <person name="Glasser K."/>
            <person name="Glodek A."/>
            <person name="Gong F."/>
            <person name="Gorrell J.H."/>
            <person name="Gu Z."/>
            <person name="Guan P."/>
            <person name="Harris M."/>
            <person name="Harris N.L."/>
            <person name="Harvey D."/>
            <person name="Heiman T.J."/>
            <person name="Hernandez J.R."/>
            <person name="Houck J."/>
            <person name="Hostin D."/>
            <person name="Houston K.A."/>
            <person name="Howland T.J."/>
            <person name="Wei M.H."/>
            <person name="Ibegwam C."/>
            <person name="Jalali M."/>
            <person name="Kalush F."/>
            <person name="Karpen G.H."/>
            <person name="Ke Z."/>
            <person name="Kennison J.A."/>
            <person name="Ketchum K.A."/>
            <person name="Kimmel B.E."/>
            <person name="Kodira C.D."/>
            <person name="Kraft C."/>
            <person name="Kravitz S."/>
            <person name="Kulp D."/>
            <person name="Lai Z."/>
            <person name="Lasko P."/>
            <person name="Lei Y."/>
            <person name="Levitsky A.A."/>
            <person name="Li J."/>
            <person name="Li Z."/>
            <person name="Liang Y."/>
            <person name="Lin X."/>
            <person name="Liu X."/>
            <person name="Mattei B."/>
            <person name="McIntosh T.C."/>
            <person name="McLeod M.P."/>
            <person name="McPherson D."/>
            <person name="Merkulov G."/>
            <person name="Milshina N.V."/>
            <person name="Mobarry C."/>
            <person name="Morris J."/>
            <person name="Moshrefi A."/>
            <person name="Mount S.M."/>
            <person name="Moy M."/>
            <person name="Murphy B."/>
            <person name="Murphy L."/>
            <person name="Muzny D.M."/>
            <person name="Nelson D.L."/>
            <person name="Nelson D.R."/>
            <person name="Nelson K.A."/>
            <person name="Nixon K."/>
            <person name="Nusskern D.R."/>
            <person name="Pacleb J.M."/>
            <person name="Palazzolo M."/>
            <person name="Pittman G.S."/>
            <person name="Pan S."/>
            <person name="Pollard J."/>
            <person name="Puri V."/>
            <person name="Reese M.G."/>
            <person name="Reinert K."/>
            <person name="Remington K."/>
            <person name="Saunders R.D."/>
            <person name="Scheeler F."/>
            <person name="Shen H."/>
            <person name="Shue B.C."/>
            <person name="Siden-Kiamos I."/>
            <person name="Simpson M."/>
            <person name="Skupski M.P."/>
            <person name="Smith T."/>
            <person name="Spier E."/>
            <person name="Spradling A.C."/>
            <person name="Stapleton M."/>
            <person name="Strong R."/>
            <person name="Sun E."/>
            <person name="Svirskas R."/>
            <person name="Tector C."/>
            <person name="Turner R."/>
            <person name="Venter E."/>
            <person name="Wang A.H."/>
            <person name="Wang X."/>
            <person name="Wang Z.Y."/>
            <person name="Wassarman D.A."/>
            <person name="Weinstock G.M."/>
            <person name="Weissenbach J."/>
            <person name="Williams S.M."/>
            <person name="WoodageT"/>
            <person name="Worley K.C."/>
            <person name="Wu D."/>
            <person name="Yang S."/>
            <person name="Yao Q.A."/>
            <person name="Ye J."/>
            <person name="Yeh R.F."/>
            <person name="Zaveri J.S."/>
            <person name="Zhan M."/>
            <person name="Zhang G."/>
            <person name="Zhao Q."/>
            <person name="Zheng L."/>
            <person name="Zheng X.H."/>
            <person name="Zhong F.N."/>
            <person name="Zhong W."/>
            <person name="Zhou X."/>
            <person name="Zhu S."/>
            <person name="Zhu X."/>
            <person name="Smith H.O."/>
            <person name="Gibbs R.A."/>
            <person name="Myers E.W."/>
            <person name="Rubin G.M."/>
            <person name="Venter J.C."/>
        </authorList>
    </citation>
    <scope>NUCLEOTIDE SEQUENCE [LARGE SCALE GENOMIC DNA]</scope>
    <source>
        <strain evidence="7">Berkeley</strain>
    </source>
</reference>
<dbReference type="PhylomeDB" id="Q9VA36"/>
<feature type="compositionally biased region" description="Polar residues" evidence="3">
    <location>
        <begin position="324"/>
        <end position="336"/>
    </location>
</feature>
<feature type="region of interest" description="Disordered" evidence="3">
    <location>
        <begin position="320"/>
        <end position="529"/>
    </location>
</feature>
<dbReference type="AGR" id="FB:FBgn0027598"/>
<dbReference type="GO" id="GO:0048749">
    <property type="term" value="P:compound eye development"/>
    <property type="evidence" value="ECO:0000315"/>
    <property type="project" value="FlyBase"/>
</dbReference>
<feature type="compositionally biased region" description="Polar residues" evidence="3">
    <location>
        <begin position="783"/>
        <end position="796"/>
    </location>
</feature>
<accession>Q9VA36</accession>
<reference evidence="5 7" key="3">
    <citation type="journal article" date="2002" name="Genome Biol.">
        <title>Annotation of the Drosophila melanogaster euchromatic genome: a systematic review.</title>
        <authorList>
            <person name="Misra S."/>
            <person name="Crosby M.A."/>
            <person name="Mungall C.J."/>
            <person name="Matthews B.B."/>
            <person name="Campbell K.S."/>
            <person name="Hradecky P."/>
            <person name="Huang Y."/>
            <person name="Kaminker J.S."/>
            <person name="Millburn G.H."/>
            <person name="Prochnik S.E."/>
            <person name="Smith C.D."/>
            <person name="Tupy J.L."/>
            <person name="Whitfied E.J."/>
            <person name="Bayraktaroglu L."/>
            <person name="Berman B.P."/>
            <person name="Bettencourt B.R."/>
            <person name="Celniker S.E."/>
            <person name="de Grey A.D."/>
            <person name="Drysdale R.A."/>
            <person name="Harris N.L."/>
            <person name="Richter J."/>
            <person name="Russo S."/>
            <person name="Schroeder A.J."/>
            <person name="Shu S.Q."/>
            <person name="Stapleton M."/>
            <person name="Yamada C."/>
            <person name="Ashburner M."/>
            <person name="Gelbart W.M."/>
            <person name="Rubin G.M."/>
            <person name="Lewis S.E."/>
        </authorList>
    </citation>
    <scope>GENOME REANNOTATION</scope>
    <source>
        <strain evidence="7">Berkeley</strain>
    </source>
</reference>
<dbReference type="EMBL" id="AE014297">
    <property type="protein sequence ID" value="AAF57087.2"/>
    <property type="molecule type" value="Genomic_DNA"/>
</dbReference>
<reference evidence="5 7" key="5">
    <citation type="journal article" date="2002" name="Genome Biol.">
        <title>Heterochromatic sequences in a Drosophila whole-genome shotgun assembly.</title>
        <authorList>
            <person name="Hoskins R.A."/>
            <person name="Smith C.D."/>
            <person name="Carlson J.W."/>
            <person name="Carvalho A.B."/>
            <person name="Halpern A."/>
            <person name="Kaminker J.S."/>
            <person name="Kennedy C."/>
            <person name="Mungall C.J."/>
            <person name="Sullivan B.A."/>
            <person name="Sutton G.G."/>
            <person name="Yasuhara J.C."/>
            <person name="Wakimoto B.T."/>
            <person name="Myers E.W."/>
            <person name="Celniker S.E."/>
            <person name="Rubin G.M."/>
            <person name="Karpen G.H."/>
        </authorList>
    </citation>
    <scope>NUCLEOTIDE SEQUENCE [LARGE SCALE GENOMIC DNA]</scope>
    <source>
        <strain evidence="7">Berkeley</strain>
    </source>
</reference>
<reference evidence="5 7" key="9">
    <citation type="journal article" date="2015" name="G3 (Bethesda)">
        <title>Gene Model Annotations for Drosophila melanogaster: Impact of High-Throughput Data.</title>
        <authorList>
            <consortium name="FlyBase Consortium"/>
            <person name="Matthews B.B."/>
            <person name="Dos Santos G."/>
            <person name="Crosby M.A."/>
            <person name="Emmert D.B."/>
            <person name="St Pierre S.E."/>
            <person name="Gramates L.S."/>
            <person name="Zhou P."/>
            <person name="Schroeder A.J."/>
            <person name="Falls K."/>
            <person name="Strelets V."/>
            <person name="Russo S.M."/>
            <person name="Gelbart W.M."/>
            <person name="null"/>
        </authorList>
    </citation>
    <scope>NUCLEOTIDE SEQUENCE [LARGE SCALE GENOMIC DNA]</scope>
    <source>
        <strain evidence="7">Berkeley</strain>
    </source>
</reference>
<dbReference type="GO" id="GO:0048260">
    <property type="term" value="P:positive regulation of receptor-mediated endocytosis"/>
    <property type="evidence" value="ECO:0000316"/>
    <property type="project" value="FlyBase"/>
</dbReference>
<dbReference type="CTD" id="43654"/>
<dbReference type="VEuPathDB" id="VectorBase:FBgn0027598"/>
<gene>
    <name evidence="5 6" type="primary">cindr</name>
    <name evidence="5" type="synonym">BcDNA:GH03163</name>
    <name evidence="5" type="synonym">CD2AP</name>
    <name evidence="5" type="synonym">CG11316</name>
    <name evidence="5" type="synonym">CG1408</name>
    <name evidence="5" type="synonym">Cindir</name>
    <name evidence="5" type="synonym">Cindr</name>
    <name evidence="5" type="synonym">Dmel\CG31012</name>
    <name evidence="5 6" type="ORF">CG31012</name>
    <name evidence="5" type="ORF">Dmel_CG31012</name>
</gene>
<dbReference type="Gene3D" id="2.30.30.40">
    <property type="entry name" value="SH3 Domains"/>
    <property type="match status" value="3"/>
</dbReference>
<dbReference type="UCSC" id="CG31012-RC">
    <property type="organism name" value="d. melanogaster"/>
</dbReference>
<evidence type="ECO:0000256" key="3">
    <source>
        <dbReference type="SAM" id="MobiDB-lite"/>
    </source>
</evidence>
<dbReference type="Bgee" id="FBgn0027598">
    <property type="expression patterns" value="Expressed in enteroblast (Drosophila) in digestive tract and 295 other cell types or tissues"/>
</dbReference>
<feature type="region of interest" description="Disordered" evidence="3">
    <location>
        <begin position="190"/>
        <end position="209"/>
    </location>
</feature>
<dbReference type="SUPFAM" id="SSF50044">
    <property type="entry name" value="SH3-domain"/>
    <property type="match status" value="3"/>
</dbReference>
<dbReference type="FlyBase" id="FBgn0027598">
    <property type="gene designation" value="cindr"/>
</dbReference>
<dbReference type="CDD" id="cd11875">
    <property type="entry name" value="SH3_CD2AP-like_3"/>
    <property type="match status" value="1"/>
</dbReference>
<feature type="domain" description="SH3" evidence="4">
    <location>
        <begin position="2"/>
        <end position="63"/>
    </location>
</feature>
<dbReference type="GO" id="GO:0007298">
    <property type="term" value="P:border follicle cell migration"/>
    <property type="evidence" value="ECO:0000315"/>
    <property type="project" value="FlyBase"/>
</dbReference>
<dbReference type="InterPro" id="IPR050384">
    <property type="entry name" value="Endophilin_SH3RF"/>
</dbReference>
<feature type="compositionally biased region" description="Low complexity" evidence="3">
    <location>
        <begin position="458"/>
        <end position="481"/>
    </location>
</feature>
<feature type="region of interest" description="Disordered" evidence="3">
    <location>
        <begin position="625"/>
        <end position="831"/>
    </location>
</feature>
<dbReference type="GO" id="GO:0098793">
    <property type="term" value="C:presynapse"/>
    <property type="evidence" value="ECO:0000314"/>
    <property type="project" value="SynGO"/>
</dbReference>
<organism evidence="5 7">
    <name type="scientific">Drosophila melanogaster</name>
    <name type="common">Fruit fly</name>
    <dbReference type="NCBI Taxonomy" id="7227"/>
    <lineage>
        <taxon>Eukaryota</taxon>
        <taxon>Metazoa</taxon>
        <taxon>Ecdysozoa</taxon>
        <taxon>Arthropoda</taxon>
        <taxon>Hexapoda</taxon>
        <taxon>Insecta</taxon>
        <taxon>Pterygota</taxon>
        <taxon>Neoptera</taxon>
        <taxon>Endopterygota</taxon>
        <taxon>Diptera</taxon>
        <taxon>Brachycera</taxon>
        <taxon>Muscomorpha</taxon>
        <taxon>Ephydroidea</taxon>
        <taxon>Drosophilidae</taxon>
        <taxon>Drosophila</taxon>
        <taxon>Sophophora</taxon>
    </lineage>
</organism>
<reference evidence="5 7" key="11">
    <citation type="journal article" date="2015" name="Genome Res.">
        <title>The Release 6 reference sequence of the Drosophila melanogaster genome.</title>
        <authorList>
            <person name="Hoskins R.A."/>
            <person name="Carlson J.W."/>
            <person name="Wan K.H."/>
            <person name="Park S."/>
            <person name="Mendez I."/>
            <person name="Galle S.E."/>
            <person name="Booth B.W."/>
            <person name="Pfeiffer B.D."/>
            <person name="George R.A."/>
            <person name="Svirskas R."/>
            <person name="Krzywinski M."/>
            <person name="Schein J."/>
            <person name="Accardo M.C."/>
            <person name="Damia E."/>
            <person name="Messina G."/>
            <person name="Mendez-Lago M."/>
            <person name="de Pablos B."/>
            <person name="Demakova O.V."/>
            <person name="Andreyeva E.N."/>
            <person name="Boldyreva L.V."/>
            <person name="Marra M."/>
            <person name="Carvalho A.B."/>
            <person name="Dimitri P."/>
            <person name="Villasante A."/>
            <person name="Zhimulev I.F."/>
            <person name="Rubin G.M."/>
            <person name="Karpen G.H."/>
            <person name="Celniker S.E."/>
        </authorList>
    </citation>
    <scope>NUCLEOTIDE SEQUENCE [LARGE SCALE GENOMIC DNA]</scope>
    <source>
        <strain evidence="7">Berkeley</strain>
    </source>
</reference>
<feature type="compositionally biased region" description="Polar residues" evidence="3">
    <location>
        <begin position="362"/>
        <end position="377"/>
    </location>
</feature>
<evidence type="ECO:0000256" key="1">
    <source>
        <dbReference type="ARBA" id="ARBA00022443"/>
    </source>
</evidence>
<evidence type="ECO:0007829" key="8">
    <source>
        <dbReference type="PeptideAtlas" id="Q9VA36"/>
    </source>
</evidence>
<dbReference type="ExpressionAtlas" id="Q9VA36">
    <property type="expression patterns" value="baseline and differential"/>
</dbReference>
<keyword evidence="7" id="KW-1185">Reference proteome</keyword>
<feature type="compositionally biased region" description="Polar residues" evidence="3">
    <location>
        <begin position="758"/>
        <end position="775"/>
    </location>
</feature>
<name>Q9VA36_DROME</name>
<evidence type="ECO:0000313" key="7">
    <source>
        <dbReference type="Proteomes" id="UP000000803"/>
    </source>
</evidence>
<feature type="compositionally biased region" description="Basic and acidic residues" evidence="3">
    <location>
        <begin position="667"/>
        <end position="683"/>
    </location>
</feature>
<dbReference type="GO" id="GO:0045171">
    <property type="term" value="C:intercellular bridge"/>
    <property type="evidence" value="ECO:0000314"/>
    <property type="project" value="FlyBase"/>
</dbReference>
<dbReference type="PANTHER" id="PTHR14167:SF92">
    <property type="entry name" value="CIN85 AND CD2AP RELATED, ISOFORM J"/>
    <property type="match status" value="1"/>
</dbReference>
<dbReference type="GO" id="GO:0031594">
    <property type="term" value="C:neuromuscular junction"/>
    <property type="evidence" value="ECO:0000314"/>
    <property type="project" value="SynGO"/>
</dbReference>
<dbReference type="SMR" id="Q9VA36"/>
<sequence>MENNICAIVEYEYAAKEPDELDLQKGAIIHRIKQMPGGWWQGTLKASGVTGMFPDNFVRVLESGVSSNGNGTTGSGDHIEVGTAVQLRDKSATSNRRCKVIYSYTQVNDDELTLAVGDVIEFLGEVEEGWWRGRLRSKVGVFPSNFVQHIEPSPVLASKRPPTIGATVTTSALTSKAANVANVAATATVPTGGAVPPASTSISTSTTKQATKSRATAAAAASAPAEPAAIVSGSGAAAGGGAAAAVPMLPPKPQREFCRVEFPYAPQNDDELELKVDDIIAVISTELPDKGWWKGEIRGKVGVFPDNFVKMLAPSEVAPINEPPSATQITQNQRKVSNTASTTSHMTTTNSSNSSTTSVTTQQQKEQIGGSSSTTSKVYIKKTGSSSNSTTSSTTTASSSAGRKESFGSRDSLNDILSETGLPTGNVAAQRKSLENKNLDLTKPPGVGASVSIGQQRSSTSSATTSSATTVATGLTSSSVSKSMENMLDEKVKSPPPPVLSKKPSVPLKKTPTGGVPMTGNLLGGKKKNTEGKLTTAVSHDLADGLAASKMLSGANQLPESGAAGNVVIRRAATIAVEDTDFDRVERASILTDMRQGRVKAPKRRPPSAAINVLGESNNNSVYVNGSGMSGSGGAGSASELSEDGGAGGKTSDDNSTGEEPQLAKPKPREWEKKKAPWMEELKASQVTRKKTSPSVEPRGASVAERTSKLFAAEQAVSSNSSSITTKVQSSAVTSSMFVENSTTSSSVITSSSHTTTNDAIMSRSLSAAKVQTASSDEETRATRPNSLAIRNQRSVSPLVKSSNASSSQSQEEKPTSQLNNHQDASSSRVAQLEQRVDKLEGLVLNQQRTIEELVNALKSEAERVKILRSELDKYAQCVTQV</sequence>